<evidence type="ECO:0000313" key="2">
    <source>
        <dbReference type="EMBL" id="KAG2333791.1"/>
    </source>
</evidence>
<proteinExistence type="predicted"/>
<keyword evidence="3" id="KW-1185">Reference proteome</keyword>
<dbReference type="OrthoDB" id="10448635at2759"/>
<evidence type="ECO:0000256" key="1">
    <source>
        <dbReference type="SAM" id="SignalP"/>
    </source>
</evidence>
<name>A0A8X7WQ00_BRACI</name>
<dbReference type="EMBL" id="JAAMPC010000001">
    <property type="protein sequence ID" value="KAG2333791.1"/>
    <property type="molecule type" value="Genomic_DNA"/>
</dbReference>
<organism evidence="2 3">
    <name type="scientific">Brassica carinata</name>
    <name type="common">Ethiopian mustard</name>
    <name type="synonym">Abyssinian cabbage</name>
    <dbReference type="NCBI Taxonomy" id="52824"/>
    <lineage>
        <taxon>Eukaryota</taxon>
        <taxon>Viridiplantae</taxon>
        <taxon>Streptophyta</taxon>
        <taxon>Embryophyta</taxon>
        <taxon>Tracheophyta</taxon>
        <taxon>Spermatophyta</taxon>
        <taxon>Magnoliopsida</taxon>
        <taxon>eudicotyledons</taxon>
        <taxon>Gunneridae</taxon>
        <taxon>Pentapetalae</taxon>
        <taxon>rosids</taxon>
        <taxon>malvids</taxon>
        <taxon>Brassicales</taxon>
        <taxon>Brassicaceae</taxon>
        <taxon>Brassiceae</taxon>
        <taxon>Brassica</taxon>
    </lineage>
</organism>
<sequence>MAQKMCMVMMMVMVLVTVECATINQALQDYNSCVTDCVDKCGGDKGCIYRCKWKCLKPHSPQVNLEYVLRIPSL</sequence>
<feature type="signal peptide" evidence="1">
    <location>
        <begin position="1"/>
        <end position="20"/>
    </location>
</feature>
<evidence type="ECO:0000313" key="3">
    <source>
        <dbReference type="Proteomes" id="UP000886595"/>
    </source>
</evidence>
<dbReference type="Proteomes" id="UP000886595">
    <property type="component" value="Unassembled WGS sequence"/>
</dbReference>
<feature type="chain" id="PRO_5036447543" evidence="1">
    <location>
        <begin position="21"/>
        <end position="74"/>
    </location>
</feature>
<dbReference type="AlphaFoldDB" id="A0A8X7WQ00"/>
<comment type="caution">
    <text evidence="2">The sequence shown here is derived from an EMBL/GenBank/DDBJ whole genome shotgun (WGS) entry which is preliminary data.</text>
</comment>
<protein>
    <submittedName>
        <fullName evidence="2">Uncharacterized protein</fullName>
    </submittedName>
</protein>
<gene>
    <name evidence="2" type="ORF">Bca52824_004971</name>
</gene>
<keyword evidence="1" id="KW-0732">Signal</keyword>
<accession>A0A8X7WQ00</accession>
<reference evidence="2 3" key="1">
    <citation type="submission" date="2020-02" db="EMBL/GenBank/DDBJ databases">
        <authorList>
            <person name="Ma Q."/>
            <person name="Huang Y."/>
            <person name="Song X."/>
            <person name="Pei D."/>
        </authorList>
    </citation>
    <scope>NUCLEOTIDE SEQUENCE [LARGE SCALE GENOMIC DNA]</scope>
    <source>
        <strain evidence="2">Sxm20200214</strain>
        <tissue evidence="2">Leaf</tissue>
    </source>
</reference>